<evidence type="ECO:0000256" key="2">
    <source>
        <dbReference type="SAM" id="MobiDB-lite"/>
    </source>
</evidence>
<evidence type="ECO:0008006" key="4">
    <source>
        <dbReference type="Google" id="ProtNLM"/>
    </source>
</evidence>
<comment type="similarity">
    <text evidence="1">Belongs to the cycloisomerase 2 family.</text>
</comment>
<gene>
    <name evidence="3" type="ORF">METZ01_LOCUS407823</name>
</gene>
<dbReference type="AlphaFoldDB" id="A0A382W8D5"/>
<dbReference type="Pfam" id="PF10282">
    <property type="entry name" value="Lactonase"/>
    <property type="match status" value="1"/>
</dbReference>
<name>A0A382W8D5_9ZZZZ</name>
<accession>A0A382W8D5</accession>
<dbReference type="InterPro" id="IPR015943">
    <property type="entry name" value="WD40/YVTN_repeat-like_dom_sf"/>
</dbReference>
<evidence type="ECO:0000313" key="3">
    <source>
        <dbReference type="EMBL" id="SVD54969.1"/>
    </source>
</evidence>
<feature type="non-terminal residue" evidence="3">
    <location>
        <position position="1"/>
    </location>
</feature>
<feature type="non-terminal residue" evidence="3">
    <location>
        <position position="279"/>
    </location>
</feature>
<dbReference type="GO" id="GO:0017057">
    <property type="term" value="F:6-phosphogluconolactonase activity"/>
    <property type="evidence" value="ECO:0007669"/>
    <property type="project" value="TreeGrafter"/>
</dbReference>
<dbReference type="GO" id="GO:0005829">
    <property type="term" value="C:cytosol"/>
    <property type="evidence" value="ECO:0007669"/>
    <property type="project" value="TreeGrafter"/>
</dbReference>
<dbReference type="InterPro" id="IPR011048">
    <property type="entry name" value="Haem_d1_sf"/>
</dbReference>
<dbReference type="InterPro" id="IPR050282">
    <property type="entry name" value="Cycloisomerase_2"/>
</dbReference>
<sequence length="279" mass="29497">KGDEEGIHVYNFDTSTGTLTPQSSVSGVENPSFLDISPDRRYLYAIGESSEVNGVPGGAVAAFAIDQQSGALTHINIQSAVGTGPCHISVDSTGCHVFVANYGGGSVAILPINEDGSLGEASDFVQHEGSSVDASRQQEPHAHSIWVTPNNKHAFAPDLGLDKIKTYAIDHDSGKLSEQTSGEVDPGQGPRHLDFHPDGRRAYVINEMGNTVTVFDYDAEAGTLAAIQTISTLPEGYSEVSHTADIHVHPNGKFLYGSNRGHDSIAIYAIDPDNGQLAT</sequence>
<proteinExistence type="inferred from homology"/>
<dbReference type="SUPFAM" id="SSF51004">
    <property type="entry name" value="C-terminal (heme d1) domain of cytochrome cd1-nitrite reductase"/>
    <property type="match status" value="1"/>
</dbReference>
<dbReference type="PANTHER" id="PTHR30344:SF1">
    <property type="entry name" value="6-PHOSPHOGLUCONOLACTONASE"/>
    <property type="match status" value="1"/>
</dbReference>
<evidence type="ECO:0000256" key="1">
    <source>
        <dbReference type="ARBA" id="ARBA00005564"/>
    </source>
</evidence>
<feature type="region of interest" description="Disordered" evidence="2">
    <location>
        <begin position="174"/>
        <end position="196"/>
    </location>
</feature>
<dbReference type="Gene3D" id="2.130.10.10">
    <property type="entry name" value="YVTN repeat-like/Quinoprotein amine dehydrogenase"/>
    <property type="match status" value="1"/>
</dbReference>
<reference evidence="3" key="1">
    <citation type="submission" date="2018-05" db="EMBL/GenBank/DDBJ databases">
        <authorList>
            <person name="Lanie J.A."/>
            <person name="Ng W.-L."/>
            <person name="Kazmierczak K.M."/>
            <person name="Andrzejewski T.M."/>
            <person name="Davidsen T.M."/>
            <person name="Wayne K.J."/>
            <person name="Tettelin H."/>
            <person name="Glass J.I."/>
            <person name="Rusch D."/>
            <person name="Podicherti R."/>
            <person name="Tsui H.-C.T."/>
            <person name="Winkler M.E."/>
        </authorList>
    </citation>
    <scope>NUCLEOTIDE SEQUENCE</scope>
</reference>
<organism evidence="3">
    <name type="scientific">marine metagenome</name>
    <dbReference type="NCBI Taxonomy" id="408172"/>
    <lineage>
        <taxon>unclassified sequences</taxon>
        <taxon>metagenomes</taxon>
        <taxon>ecological metagenomes</taxon>
    </lineage>
</organism>
<dbReference type="PANTHER" id="PTHR30344">
    <property type="entry name" value="6-PHOSPHOGLUCONOLACTONASE-RELATED"/>
    <property type="match status" value="1"/>
</dbReference>
<dbReference type="EMBL" id="UINC01157788">
    <property type="protein sequence ID" value="SVD54969.1"/>
    <property type="molecule type" value="Genomic_DNA"/>
</dbReference>
<protein>
    <recommendedName>
        <fullName evidence="4">6-phosphogluconolactonase</fullName>
    </recommendedName>
</protein>
<dbReference type="InterPro" id="IPR019405">
    <property type="entry name" value="Lactonase_7-beta_prop"/>
</dbReference>